<reference evidence="13" key="1">
    <citation type="journal article" date="2022" name="bioRxiv">
        <title>Sequencing and chromosome-scale assembly of the giantPleurodeles waltlgenome.</title>
        <authorList>
            <person name="Brown T."/>
            <person name="Elewa A."/>
            <person name="Iarovenko S."/>
            <person name="Subramanian E."/>
            <person name="Araus A.J."/>
            <person name="Petzold A."/>
            <person name="Susuki M."/>
            <person name="Suzuki K.-i.T."/>
            <person name="Hayashi T."/>
            <person name="Toyoda A."/>
            <person name="Oliveira C."/>
            <person name="Osipova E."/>
            <person name="Leigh N.D."/>
            <person name="Simon A."/>
            <person name="Yun M.H."/>
        </authorList>
    </citation>
    <scope>NUCLEOTIDE SEQUENCE</scope>
    <source>
        <strain evidence="13">20211129_DDA</strain>
        <tissue evidence="13">Liver</tissue>
    </source>
</reference>
<dbReference type="EMBL" id="JANPWB010000010">
    <property type="protein sequence ID" value="KAJ1134580.1"/>
    <property type="molecule type" value="Genomic_DNA"/>
</dbReference>
<comment type="cofactor">
    <cofactor evidence="11">
        <name>Mn(2+)</name>
        <dbReference type="ChEBI" id="CHEBI:29035"/>
    </cofactor>
    <text evidence="11">Binds 1 Mn(2+) ion per subunit.</text>
</comment>
<dbReference type="GO" id="GO:0031982">
    <property type="term" value="C:vesicle"/>
    <property type="evidence" value="ECO:0007669"/>
    <property type="project" value="TreeGrafter"/>
</dbReference>
<dbReference type="InterPro" id="IPR005076">
    <property type="entry name" value="Glyco_trans_6"/>
</dbReference>
<dbReference type="GO" id="GO:0016758">
    <property type="term" value="F:hexosyltransferase activity"/>
    <property type="evidence" value="ECO:0007669"/>
    <property type="project" value="InterPro"/>
</dbReference>
<dbReference type="Pfam" id="PF03414">
    <property type="entry name" value="Glyco_transf_6"/>
    <property type="match status" value="1"/>
</dbReference>
<evidence type="ECO:0000313" key="13">
    <source>
        <dbReference type="EMBL" id="KAJ1134580.1"/>
    </source>
</evidence>
<evidence type="ECO:0000313" key="14">
    <source>
        <dbReference type="Proteomes" id="UP001066276"/>
    </source>
</evidence>
<evidence type="ECO:0000256" key="6">
    <source>
        <dbReference type="ARBA" id="ARBA00022968"/>
    </source>
</evidence>
<sequence>MILLLCLICFVPAFFYICHRRHPICFPNEPTVTAWGAPIVWHGSFNQTREDELHRAQGTVIGLSVFAVGKYIQRYLGHFLETAELYFMPGYSVVYYVMVDNLSLVPKIHLLPNRSMVVTKVQKHDRWQEISMMRMRDIIELVVPRAKTEVNFLFCMDVDQEFTSHYGVETLSDLVGQMHSYHYLRPKSMQSFETNPASAAYVDPSKSDYYYHAATFAGTVPEILKLAKACLEGIRRDKEKGIEAIFQEESHLNHYLLHTKPTKLLSPEYNWDGWLNVKYPTLRWMPKDYRNLRANPA</sequence>
<dbReference type="GO" id="GO:0016020">
    <property type="term" value="C:membrane"/>
    <property type="evidence" value="ECO:0007669"/>
    <property type="project" value="UniProtKB-SubCell"/>
</dbReference>
<gene>
    <name evidence="13" type="ORF">NDU88_001031</name>
</gene>
<keyword evidence="8" id="KW-0472">Membrane</keyword>
<keyword evidence="6" id="KW-0735">Signal-anchor</keyword>
<name>A0AAV7Q338_PLEWA</name>
<dbReference type="Proteomes" id="UP001066276">
    <property type="component" value="Chromosome 6"/>
</dbReference>
<feature type="signal peptide" evidence="12">
    <location>
        <begin position="1"/>
        <end position="20"/>
    </location>
</feature>
<evidence type="ECO:0000256" key="3">
    <source>
        <dbReference type="ARBA" id="ARBA00022676"/>
    </source>
</evidence>
<dbReference type="GO" id="GO:0005975">
    <property type="term" value="P:carbohydrate metabolic process"/>
    <property type="evidence" value="ECO:0007669"/>
    <property type="project" value="InterPro"/>
</dbReference>
<evidence type="ECO:0000256" key="11">
    <source>
        <dbReference type="PIRSR" id="PIRSR605076-3"/>
    </source>
</evidence>
<evidence type="ECO:0000256" key="10">
    <source>
        <dbReference type="PIRSR" id="PIRSR605076-2"/>
    </source>
</evidence>
<dbReference type="SUPFAM" id="SSF53448">
    <property type="entry name" value="Nucleotide-diphospho-sugar transferases"/>
    <property type="match status" value="1"/>
</dbReference>
<evidence type="ECO:0000256" key="5">
    <source>
        <dbReference type="ARBA" id="ARBA00022692"/>
    </source>
</evidence>
<feature type="binding site" evidence="10">
    <location>
        <position position="71"/>
    </location>
    <ligand>
        <name>UDP-N-acetyl-alpha-D-galactosamine</name>
        <dbReference type="ChEBI" id="CHEBI:67138"/>
    </ligand>
</feature>
<evidence type="ECO:0000256" key="2">
    <source>
        <dbReference type="ARBA" id="ARBA00010413"/>
    </source>
</evidence>
<dbReference type="PANTHER" id="PTHR10462:SF33">
    <property type="entry name" value="ALPHA-1,3-GALACTOSYLTRANSFERASE 2"/>
    <property type="match status" value="1"/>
</dbReference>
<evidence type="ECO:0000256" key="4">
    <source>
        <dbReference type="ARBA" id="ARBA00022679"/>
    </source>
</evidence>
<protein>
    <submittedName>
        <fullName evidence="13">Uncharacterized protein</fullName>
    </submittedName>
</protein>
<feature type="binding site" evidence="10">
    <location>
        <position position="249"/>
    </location>
    <ligand>
        <name>an alpha-L-fucosyl-(1-&gt;2)-beta-D-galactosyl derivative</name>
        <dbReference type="ChEBI" id="CHEBI:140327"/>
    </ligand>
</feature>
<evidence type="ECO:0000256" key="1">
    <source>
        <dbReference type="ARBA" id="ARBA00004606"/>
    </source>
</evidence>
<feature type="binding site" evidence="10">
    <location>
        <position position="272"/>
    </location>
    <ligand>
        <name>an alpha-L-fucosyl-(1-&gt;2)-beta-D-galactosyl derivative</name>
        <dbReference type="ChEBI" id="CHEBI:140327"/>
    </ligand>
</feature>
<comment type="caution">
    <text evidence="13">The sequence shown here is derived from an EMBL/GenBank/DDBJ whole genome shotgun (WGS) entry which is preliminary data.</text>
</comment>
<feature type="chain" id="PRO_5043395265" evidence="12">
    <location>
        <begin position="21"/>
        <end position="297"/>
    </location>
</feature>
<feature type="binding site" evidence="10">
    <location>
        <position position="179"/>
    </location>
    <ligand>
        <name>an alpha-L-fucosyl-(1-&gt;2)-beta-D-galactosyl derivative</name>
        <dbReference type="ChEBI" id="CHEBI:140327"/>
    </ligand>
</feature>
<organism evidence="13 14">
    <name type="scientific">Pleurodeles waltl</name>
    <name type="common">Iberian ribbed newt</name>
    <dbReference type="NCBI Taxonomy" id="8319"/>
    <lineage>
        <taxon>Eukaryota</taxon>
        <taxon>Metazoa</taxon>
        <taxon>Chordata</taxon>
        <taxon>Craniata</taxon>
        <taxon>Vertebrata</taxon>
        <taxon>Euteleostomi</taxon>
        <taxon>Amphibia</taxon>
        <taxon>Batrachia</taxon>
        <taxon>Caudata</taxon>
        <taxon>Salamandroidea</taxon>
        <taxon>Salamandridae</taxon>
        <taxon>Pleurodelinae</taxon>
        <taxon>Pleurodeles</taxon>
    </lineage>
</organism>
<evidence type="ECO:0000256" key="12">
    <source>
        <dbReference type="SAM" id="SignalP"/>
    </source>
</evidence>
<dbReference type="PANTHER" id="PTHR10462">
    <property type="entry name" value="GLYCOSYLTRANSFERASE-RELATED"/>
    <property type="match status" value="1"/>
</dbReference>
<dbReference type="InterPro" id="IPR029044">
    <property type="entry name" value="Nucleotide-diphossugar_trans"/>
</dbReference>
<comment type="similarity">
    <text evidence="2">Belongs to the glycosyltransferase 6 family.</text>
</comment>
<keyword evidence="3" id="KW-0328">Glycosyltransferase</keyword>
<feature type="binding site" evidence="11">
    <location>
        <position position="159"/>
    </location>
    <ligand>
        <name>Mn(2+)</name>
        <dbReference type="ChEBI" id="CHEBI:29035"/>
    </ligand>
</feature>
<keyword evidence="14" id="KW-1185">Reference proteome</keyword>
<evidence type="ECO:0000256" key="9">
    <source>
        <dbReference type="PIRSR" id="PIRSR605076-1"/>
    </source>
</evidence>
<dbReference type="GO" id="GO:0005794">
    <property type="term" value="C:Golgi apparatus"/>
    <property type="evidence" value="ECO:0007669"/>
    <property type="project" value="TreeGrafter"/>
</dbReference>
<dbReference type="GO" id="GO:0046872">
    <property type="term" value="F:metal ion binding"/>
    <property type="evidence" value="ECO:0007669"/>
    <property type="project" value="UniProtKB-KW"/>
</dbReference>
<keyword evidence="5" id="KW-0812">Transmembrane</keyword>
<keyword evidence="11" id="KW-0479">Metal-binding</keyword>
<evidence type="ECO:0000256" key="8">
    <source>
        <dbReference type="ARBA" id="ARBA00023136"/>
    </source>
</evidence>
<dbReference type="FunFam" id="3.90.550.10:FF:000022">
    <property type="entry name" value="Histo-blood group ABO system transferase"/>
    <property type="match status" value="1"/>
</dbReference>
<comment type="subcellular location">
    <subcellularLocation>
        <location evidence="1">Membrane</location>
        <topology evidence="1">Single-pass type II membrane protein</topology>
    </subcellularLocation>
</comment>
<dbReference type="Gene3D" id="3.90.550.10">
    <property type="entry name" value="Spore Coat Polysaccharide Biosynthesis Protein SpsA, Chain A"/>
    <property type="match status" value="1"/>
</dbReference>
<dbReference type="AlphaFoldDB" id="A0AAV7Q338"/>
<keyword evidence="7" id="KW-1133">Transmembrane helix</keyword>
<feature type="binding site" evidence="10">
    <location>
        <begin position="66"/>
        <end position="68"/>
    </location>
    <ligand>
        <name>UDP-N-acetyl-alpha-D-galactosamine</name>
        <dbReference type="ChEBI" id="CHEBI:67138"/>
    </ligand>
</feature>
<feature type="binding site" evidence="10">
    <location>
        <begin position="157"/>
        <end position="159"/>
    </location>
    <ligand>
        <name>UDP-N-acetyl-alpha-D-galactosamine</name>
        <dbReference type="ChEBI" id="CHEBI:67138"/>
    </ligand>
</feature>
<keyword evidence="11" id="KW-0464">Manganese</keyword>
<keyword evidence="4" id="KW-0808">Transferase</keyword>
<evidence type="ECO:0000256" key="7">
    <source>
        <dbReference type="ARBA" id="ARBA00022989"/>
    </source>
</evidence>
<proteinExistence type="inferred from homology"/>
<accession>A0AAV7Q338</accession>
<feature type="active site" description="Nucleophile" evidence="9">
    <location>
        <position position="249"/>
    </location>
</feature>
<keyword evidence="12" id="KW-0732">Signal</keyword>
<feature type="binding site" evidence="11">
    <location>
        <position position="157"/>
    </location>
    <ligand>
        <name>Mn(2+)</name>
        <dbReference type="ChEBI" id="CHEBI:29035"/>
    </ligand>
</feature>